<keyword evidence="2" id="KW-0233">DNA recombination</keyword>
<accession>A0A9D4I7F1</accession>
<evidence type="ECO:0000256" key="2">
    <source>
        <dbReference type="ARBA" id="ARBA00023172"/>
    </source>
</evidence>
<dbReference type="PROSITE" id="PS51898">
    <property type="entry name" value="TYR_RECOMBINASE"/>
    <property type="match status" value="1"/>
</dbReference>
<dbReference type="GO" id="GO:0003677">
    <property type="term" value="F:DNA binding"/>
    <property type="evidence" value="ECO:0007669"/>
    <property type="project" value="UniProtKB-KW"/>
</dbReference>
<dbReference type="PANTHER" id="PTHR34605">
    <property type="entry name" value="PHAGE_INTEGRASE DOMAIN-CONTAINING PROTEIN"/>
    <property type="match status" value="1"/>
</dbReference>
<evidence type="ECO:0000259" key="3">
    <source>
        <dbReference type="PROSITE" id="PS51898"/>
    </source>
</evidence>
<reference evidence="4" key="2">
    <citation type="submission" date="2020-11" db="EMBL/GenBank/DDBJ databases">
        <authorList>
            <person name="McCartney M.A."/>
            <person name="Auch B."/>
            <person name="Kono T."/>
            <person name="Mallez S."/>
            <person name="Becker A."/>
            <person name="Gohl D.M."/>
            <person name="Silverstein K.A.T."/>
            <person name="Koren S."/>
            <person name="Bechman K.B."/>
            <person name="Herman A."/>
            <person name="Abrahante J.E."/>
            <person name="Garbe J."/>
        </authorList>
    </citation>
    <scope>NUCLEOTIDE SEQUENCE</scope>
    <source>
        <strain evidence="4">Duluth1</strain>
        <tissue evidence="4">Whole animal</tissue>
    </source>
</reference>
<dbReference type="EMBL" id="JAIWYP010000010">
    <property type="protein sequence ID" value="KAH3752726.1"/>
    <property type="molecule type" value="Genomic_DNA"/>
</dbReference>
<proteinExistence type="predicted"/>
<reference evidence="4" key="1">
    <citation type="journal article" date="2019" name="bioRxiv">
        <title>The Genome of the Zebra Mussel, Dreissena polymorpha: A Resource for Invasive Species Research.</title>
        <authorList>
            <person name="McCartney M.A."/>
            <person name="Auch B."/>
            <person name="Kono T."/>
            <person name="Mallez S."/>
            <person name="Zhang Y."/>
            <person name="Obille A."/>
            <person name="Becker A."/>
            <person name="Abrahante J.E."/>
            <person name="Garbe J."/>
            <person name="Badalamenti J.P."/>
            <person name="Herman A."/>
            <person name="Mangelson H."/>
            <person name="Liachko I."/>
            <person name="Sullivan S."/>
            <person name="Sone E.D."/>
            <person name="Koren S."/>
            <person name="Silverstein K.A.T."/>
            <person name="Beckman K.B."/>
            <person name="Gohl D.M."/>
        </authorList>
    </citation>
    <scope>NUCLEOTIDE SEQUENCE</scope>
    <source>
        <strain evidence="4">Duluth1</strain>
        <tissue evidence="4">Whole animal</tissue>
    </source>
</reference>
<dbReference type="SUPFAM" id="SSF47823">
    <property type="entry name" value="lambda integrase-like, N-terminal domain"/>
    <property type="match status" value="1"/>
</dbReference>
<dbReference type="PANTHER" id="PTHR34605:SF6">
    <property type="entry name" value="TYR RECOMBINASE DOMAIN-CONTAINING PROTEIN"/>
    <property type="match status" value="1"/>
</dbReference>
<dbReference type="Pfam" id="PF00589">
    <property type="entry name" value="Phage_integrase"/>
    <property type="match status" value="1"/>
</dbReference>
<dbReference type="InterPro" id="IPR013762">
    <property type="entry name" value="Integrase-like_cat_sf"/>
</dbReference>
<dbReference type="Gene3D" id="1.10.443.10">
    <property type="entry name" value="Intergrase catalytic core"/>
    <property type="match status" value="1"/>
</dbReference>
<feature type="domain" description="Tyr recombinase" evidence="3">
    <location>
        <begin position="105"/>
        <end position="309"/>
    </location>
</feature>
<evidence type="ECO:0000256" key="1">
    <source>
        <dbReference type="ARBA" id="ARBA00023125"/>
    </source>
</evidence>
<dbReference type="InterPro" id="IPR052925">
    <property type="entry name" value="Phage_Integrase-like_Recomb"/>
</dbReference>
<dbReference type="AlphaFoldDB" id="A0A9D4I7F1"/>
<dbReference type="SUPFAM" id="SSF56349">
    <property type="entry name" value="DNA breaking-rejoining enzymes"/>
    <property type="match status" value="1"/>
</dbReference>
<dbReference type="InterPro" id="IPR010998">
    <property type="entry name" value="Integrase_recombinase_N"/>
</dbReference>
<comment type="caution">
    <text evidence="4">The sequence shown here is derived from an EMBL/GenBank/DDBJ whole genome shotgun (WGS) entry which is preliminary data.</text>
</comment>
<organism evidence="4 5">
    <name type="scientific">Dreissena polymorpha</name>
    <name type="common">Zebra mussel</name>
    <name type="synonym">Mytilus polymorpha</name>
    <dbReference type="NCBI Taxonomy" id="45954"/>
    <lineage>
        <taxon>Eukaryota</taxon>
        <taxon>Metazoa</taxon>
        <taxon>Spiralia</taxon>
        <taxon>Lophotrochozoa</taxon>
        <taxon>Mollusca</taxon>
        <taxon>Bivalvia</taxon>
        <taxon>Autobranchia</taxon>
        <taxon>Heteroconchia</taxon>
        <taxon>Euheterodonta</taxon>
        <taxon>Imparidentia</taxon>
        <taxon>Neoheterodontei</taxon>
        <taxon>Myida</taxon>
        <taxon>Dreissenoidea</taxon>
        <taxon>Dreissenidae</taxon>
        <taxon>Dreissena</taxon>
    </lineage>
</organism>
<dbReference type="InterPro" id="IPR002104">
    <property type="entry name" value="Integrase_catalytic"/>
</dbReference>
<evidence type="ECO:0000313" key="5">
    <source>
        <dbReference type="Proteomes" id="UP000828390"/>
    </source>
</evidence>
<dbReference type="Proteomes" id="UP000828390">
    <property type="component" value="Unassembled WGS sequence"/>
</dbReference>
<protein>
    <recommendedName>
        <fullName evidence="3">Tyr recombinase domain-containing protein</fullName>
    </recommendedName>
</protein>
<evidence type="ECO:0000313" key="4">
    <source>
        <dbReference type="EMBL" id="KAH3752726.1"/>
    </source>
</evidence>
<keyword evidence="1" id="KW-0238">DNA-binding</keyword>
<keyword evidence="5" id="KW-1185">Reference proteome</keyword>
<sequence length="313" mass="35220">MADRMAGYLMQSRADNTVKKYNSSFEHFKTYCEDNSLVAMPALPISVAMYMTQLMDHGKSNNVVSSVFYSIKWVHSMNGVNDPTENNIVKQLLEASKRVCSKPVHKKDVLSLEMIQTLCLMYKDSTDVIDVRDLAMIILGYAGFMRMNEISELRCNDVQFKSDHFVINVHHSKTDIYRNGSEIIIAKGTTSACPYGILTKYMSLANLSNESNEYLFKPAFRSKAVSSLIKKDKKLSYTRARECIVKKLKLVGPELDIGTHSLRASGATNVANASSVSERCLKIHGRWKTDIAKDGYVQDSIDKRLSVTKTLNL</sequence>
<dbReference type="InterPro" id="IPR011010">
    <property type="entry name" value="DNA_brk_join_enz"/>
</dbReference>
<dbReference type="GO" id="GO:0006310">
    <property type="term" value="P:DNA recombination"/>
    <property type="evidence" value="ECO:0007669"/>
    <property type="project" value="UniProtKB-KW"/>
</dbReference>
<name>A0A9D4I7F1_DREPO</name>
<dbReference type="Gene3D" id="1.10.150.130">
    <property type="match status" value="1"/>
</dbReference>
<dbReference type="GO" id="GO:0015074">
    <property type="term" value="P:DNA integration"/>
    <property type="evidence" value="ECO:0007669"/>
    <property type="project" value="InterPro"/>
</dbReference>
<gene>
    <name evidence="4" type="ORF">DPMN_187352</name>
</gene>